<feature type="compositionally biased region" description="Basic and acidic residues" evidence="1">
    <location>
        <begin position="1004"/>
        <end position="1015"/>
    </location>
</feature>
<feature type="region of interest" description="Disordered" evidence="1">
    <location>
        <begin position="686"/>
        <end position="714"/>
    </location>
</feature>
<reference evidence="2" key="1">
    <citation type="submission" date="2021-03" db="EMBL/GenBank/DDBJ databases">
        <title>Revisited historic fungal species revealed as producer of novel bioactive compounds through whole genome sequencing and comparative genomics.</title>
        <authorList>
            <person name="Vignolle G.A."/>
            <person name="Hochenegger N."/>
            <person name="Mach R.L."/>
            <person name="Mach-Aigner A.R."/>
            <person name="Javad Rahimi M."/>
            <person name="Salim K.A."/>
            <person name="Chan C.M."/>
            <person name="Lim L.B.L."/>
            <person name="Cai F."/>
            <person name="Druzhinina I.S."/>
            <person name="U'Ren J.M."/>
            <person name="Derntl C."/>
        </authorList>
    </citation>
    <scope>NUCLEOTIDE SEQUENCE</scope>
    <source>
        <strain evidence="2">TUCIM 5799</strain>
    </source>
</reference>
<evidence type="ECO:0000256" key="1">
    <source>
        <dbReference type="SAM" id="MobiDB-lite"/>
    </source>
</evidence>
<proteinExistence type="predicted"/>
<organism evidence="2 3">
    <name type="scientific">Neoarthrinium moseri</name>
    <dbReference type="NCBI Taxonomy" id="1658444"/>
    <lineage>
        <taxon>Eukaryota</taxon>
        <taxon>Fungi</taxon>
        <taxon>Dikarya</taxon>
        <taxon>Ascomycota</taxon>
        <taxon>Pezizomycotina</taxon>
        <taxon>Sordariomycetes</taxon>
        <taxon>Xylariomycetidae</taxon>
        <taxon>Amphisphaeriales</taxon>
        <taxon>Apiosporaceae</taxon>
        <taxon>Neoarthrinium</taxon>
    </lineage>
</organism>
<feature type="compositionally biased region" description="Polar residues" evidence="1">
    <location>
        <begin position="686"/>
        <end position="702"/>
    </location>
</feature>
<feature type="compositionally biased region" description="Basic residues" evidence="1">
    <location>
        <begin position="950"/>
        <end position="965"/>
    </location>
</feature>
<feature type="compositionally biased region" description="Polar residues" evidence="1">
    <location>
        <begin position="296"/>
        <end position="306"/>
    </location>
</feature>
<keyword evidence="3" id="KW-1185">Reference proteome</keyword>
<sequence length="1099" mass="120371">MAPSNPSGDKDRSVRVQLFAHDTVKNKNTAPLKAFRLRTKATATFHDLANLALARYAREDHEVGEIGSILDGADCAVDLEETVDLIDSDEILKLVLAPRGQTEVVSISSDHSGSDDPPRTVSNPCPSQRPAVKRSLTRGASLTLPEPPSQRSHPPSSHETSAASQPNPPHGAVPCSQASITHPDAASKGWATGAKLDPYEVPSDSEQPSIRSSSVQPGADFSGRRGPFPKQAKHQNMLRAASTTSAATPRDHSSIPRNATIITIADSVESSNESATPKSQHNTAALAKRTNAATAPSRSSSTNTSRWLKRRASAPSPSQEQMDEYAALLRAEEEKDREAREERAKKANRPKEAISYIKKITKTKPRRTIKKELPKKFFLESDNSDDDFGEAISSSHPSATDDVHSGACQASARLPPQPHTSSASSIKPTTSFRPINTLSTTRNSEPPPVQLKKFGPGYPLHVRERFNDEDDEDVGDTDQFTHWVHDYVTNFVAHPGFCSVADGPFKGLIRGGPDDGKYLPGFSAPSQRHIAEMRRTAVRKERWIDTDSSVSDATPSDAESDVIQERHPAKTPASTQSDSTSVLITKQLSQEEPPSNQELAILMSSSPSRAVAEPRLMPVTDLCTSDIETDHDNREASLELPTCLPLFLPPNAPEHDRSTPSRYQRPSFNDADLDVTPTFERALSQIETPSTRSRSALISSATSEKDDDVHPSSTGHLVVKIHELSAEKQAEYRKMPDDYRQPEVGRTLRSFKEINGGYRDSGNVSQDSSTSAVEHVLKESPMWLASITELEPRTPTRAPTSAYPLRSLRVGTASGTESTTRGKKRKEMDSEHDDPSYRVAHQVRGLDPLGCPVSTSRAVAEKAAKATPRSKSKQSANAPRVPTTILQPESDFVPDTPQNKVGLSFSKPEFISTTPIPAPSISDLMQKIKGNRNIYTVSGTAISPVGITSKGKRAHGHREGHKRHNSAPAHSKPTKRSKHQRAEKNRKDKKCDKAPRKNIAQQHNEAKAAKKAERRERKRKHRLMRRQGAEEQSDMVEAQMPAHRGDLEIEAERPTTDPLQILISDRHEKNSMTHGSKRLKGRILSPPATSRPSSAGSRM</sequence>
<evidence type="ECO:0000313" key="2">
    <source>
        <dbReference type="EMBL" id="KAI1859362.1"/>
    </source>
</evidence>
<feature type="compositionally biased region" description="Polar residues" evidence="1">
    <location>
        <begin position="419"/>
        <end position="444"/>
    </location>
</feature>
<gene>
    <name evidence="2" type="ORF">JX265_010365</name>
</gene>
<feature type="compositionally biased region" description="Basic residues" evidence="1">
    <location>
        <begin position="1016"/>
        <end position="1025"/>
    </location>
</feature>
<name>A0A9P9WEH9_9PEZI</name>
<feature type="compositionally biased region" description="Polar residues" evidence="1">
    <location>
        <begin position="268"/>
        <end position="282"/>
    </location>
</feature>
<feature type="region of interest" description="Disordered" evidence="1">
    <location>
        <begin position="380"/>
        <end position="457"/>
    </location>
</feature>
<comment type="caution">
    <text evidence="2">The sequence shown here is derived from an EMBL/GenBank/DDBJ whole genome shotgun (WGS) entry which is preliminary data.</text>
</comment>
<feature type="compositionally biased region" description="Basic and acidic residues" evidence="1">
    <location>
        <begin position="826"/>
        <end position="836"/>
    </location>
</feature>
<feature type="region of interest" description="Disordered" evidence="1">
    <location>
        <begin position="857"/>
        <end position="895"/>
    </location>
</feature>
<feature type="region of interest" description="Disordered" evidence="1">
    <location>
        <begin position="331"/>
        <end position="350"/>
    </location>
</feature>
<feature type="compositionally biased region" description="Low complexity" evidence="1">
    <location>
        <begin position="149"/>
        <end position="159"/>
    </location>
</feature>
<dbReference type="Proteomes" id="UP000829685">
    <property type="component" value="Unassembled WGS sequence"/>
</dbReference>
<feature type="compositionally biased region" description="Polar residues" evidence="1">
    <location>
        <begin position="1087"/>
        <end position="1099"/>
    </location>
</feature>
<feature type="compositionally biased region" description="Low complexity" evidence="1">
    <location>
        <begin position="283"/>
        <end position="295"/>
    </location>
</feature>
<feature type="compositionally biased region" description="Polar residues" evidence="1">
    <location>
        <begin position="204"/>
        <end position="216"/>
    </location>
</feature>
<feature type="region of interest" description="Disordered" evidence="1">
    <location>
        <begin position="944"/>
        <end position="1099"/>
    </location>
</feature>
<feature type="region of interest" description="Disordered" evidence="1">
    <location>
        <begin position="545"/>
        <end position="580"/>
    </location>
</feature>
<accession>A0A9P9WEH9</accession>
<dbReference type="EMBL" id="JAFIMR010000034">
    <property type="protein sequence ID" value="KAI1859362.1"/>
    <property type="molecule type" value="Genomic_DNA"/>
</dbReference>
<evidence type="ECO:0000313" key="3">
    <source>
        <dbReference type="Proteomes" id="UP000829685"/>
    </source>
</evidence>
<feature type="compositionally biased region" description="Basic and acidic residues" evidence="1">
    <location>
        <begin position="1043"/>
        <end position="1055"/>
    </location>
</feature>
<feature type="region of interest" description="Disordered" evidence="1">
    <location>
        <begin position="268"/>
        <end position="324"/>
    </location>
</feature>
<feature type="region of interest" description="Disordered" evidence="1">
    <location>
        <begin position="650"/>
        <end position="671"/>
    </location>
</feature>
<protein>
    <submittedName>
        <fullName evidence="2">Uncharacterized protein</fullName>
    </submittedName>
</protein>
<feature type="region of interest" description="Disordered" evidence="1">
    <location>
        <begin position="105"/>
        <end position="256"/>
    </location>
</feature>
<feature type="region of interest" description="Disordered" evidence="1">
    <location>
        <begin position="809"/>
        <end position="837"/>
    </location>
</feature>
<dbReference type="AlphaFoldDB" id="A0A9P9WEH9"/>
<feature type="compositionally biased region" description="Basic and acidic residues" evidence="1">
    <location>
        <begin position="980"/>
        <end position="995"/>
    </location>
</feature>